<evidence type="ECO:0000313" key="9">
    <source>
        <dbReference type="EMBL" id="TCK70468.1"/>
    </source>
</evidence>
<proteinExistence type="inferred from homology"/>
<dbReference type="RefSeq" id="WP_132300668.1">
    <property type="nucleotide sequence ID" value="NZ_CP170642.1"/>
</dbReference>
<dbReference type="GO" id="GO:0015129">
    <property type="term" value="F:lactate transmembrane transporter activity"/>
    <property type="evidence" value="ECO:0007669"/>
    <property type="project" value="UniProtKB-UniRule"/>
</dbReference>
<accession>A0A4R1KYA7</accession>
<feature type="transmembrane region" description="Helical" evidence="8">
    <location>
        <begin position="212"/>
        <end position="232"/>
    </location>
</feature>
<evidence type="ECO:0000313" key="10">
    <source>
        <dbReference type="Proteomes" id="UP000295496"/>
    </source>
</evidence>
<keyword evidence="8" id="KW-0997">Cell inner membrane</keyword>
<feature type="transmembrane region" description="Helical" evidence="8">
    <location>
        <begin position="423"/>
        <end position="440"/>
    </location>
</feature>
<feature type="transmembrane region" description="Helical" evidence="8">
    <location>
        <begin position="507"/>
        <end position="529"/>
    </location>
</feature>
<comment type="similarity">
    <text evidence="2 8">Belongs to the lactate permease family.</text>
</comment>
<name>A0A4R1KYA7_9PAST</name>
<comment type="caution">
    <text evidence="9">The sequence shown here is derived from an EMBL/GenBank/DDBJ whole genome shotgun (WGS) entry which is preliminary data.</text>
</comment>
<evidence type="ECO:0000256" key="6">
    <source>
        <dbReference type="ARBA" id="ARBA00022989"/>
    </source>
</evidence>
<feature type="transmembrane region" description="Helical" evidence="8">
    <location>
        <begin position="386"/>
        <end position="403"/>
    </location>
</feature>
<evidence type="ECO:0000256" key="1">
    <source>
        <dbReference type="ARBA" id="ARBA00004651"/>
    </source>
</evidence>
<keyword evidence="10" id="KW-1185">Reference proteome</keyword>
<feature type="transmembrane region" description="Helical" evidence="8">
    <location>
        <begin position="26"/>
        <end position="44"/>
    </location>
</feature>
<keyword evidence="3 8" id="KW-0813">Transport</keyword>
<comment type="subcellular location">
    <subcellularLocation>
        <location evidence="8">Cell inner membrane</location>
        <topology evidence="8">Multi-pass membrane protein</topology>
    </subcellularLocation>
    <subcellularLocation>
        <location evidence="1">Cell membrane</location>
        <topology evidence="1">Multi-pass membrane protein</topology>
    </subcellularLocation>
</comment>
<evidence type="ECO:0000256" key="2">
    <source>
        <dbReference type="ARBA" id="ARBA00010100"/>
    </source>
</evidence>
<feature type="transmembrane region" description="Helical" evidence="8">
    <location>
        <begin position="345"/>
        <end position="365"/>
    </location>
</feature>
<feature type="transmembrane region" description="Helical" evidence="8">
    <location>
        <begin position="269"/>
        <end position="293"/>
    </location>
</feature>
<dbReference type="Pfam" id="PF02652">
    <property type="entry name" value="Lactate_perm"/>
    <property type="match status" value="1"/>
</dbReference>
<evidence type="ECO:0000256" key="8">
    <source>
        <dbReference type="RuleBase" id="RU365092"/>
    </source>
</evidence>
<evidence type="ECO:0000256" key="3">
    <source>
        <dbReference type="ARBA" id="ARBA00022448"/>
    </source>
</evidence>
<evidence type="ECO:0000256" key="7">
    <source>
        <dbReference type="ARBA" id="ARBA00023136"/>
    </source>
</evidence>
<dbReference type="PANTHER" id="PTHR30003">
    <property type="entry name" value="L-LACTATE PERMEASE"/>
    <property type="match status" value="1"/>
</dbReference>
<feature type="transmembrane region" description="Helical" evidence="8">
    <location>
        <begin position="238"/>
        <end position="257"/>
    </location>
</feature>
<dbReference type="NCBIfam" id="TIGR00795">
    <property type="entry name" value="lctP"/>
    <property type="match status" value="1"/>
</dbReference>
<dbReference type="InterPro" id="IPR003804">
    <property type="entry name" value="Lactate_perm"/>
</dbReference>
<dbReference type="AlphaFoldDB" id="A0A4R1KYA7"/>
<keyword evidence="4" id="KW-1003">Cell membrane</keyword>
<organism evidence="9 10">
    <name type="scientific">Lonepinella koalarum</name>
    <dbReference type="NCBI Taxonomy" id="53417"/>
    <lineage>
        <taxon>Bacteria</taxon>
        <taxon>Pseudomonadati</taxon>
        <taxon>Pseudomonadota</taxon>
        <taxon>Gammaproteobacteria</taxon>
        <taxon>Pasteurellales</taxon>
        <taxon>Pasteurellaceae</taxon>
        <taxon>Lonepinella</taxon>
    </lineage>
</organism>
<evidence type="ECO:0000256" key="5">
    <source>
        <dbReference type="ARBA" id="ARBA00022692"/>
    </source>
</evidence>
<sequence>MALFLSIFPIVLLIYLMVKRNPVPSYIALPMVAILVYLIKVFYFDADLVLVNASVVSGYISTLSPITVIFGAILFHRTLENSGALNTLRQWLSNINPNPVAQLMIIAWAFAFMLEGASGFGTPPAIAAPILIGLGFKPFRVACLALAMNSVPVSFGAVGVPTWFGFSPLGLSVQQTLEVSGMTALIHSVAAFIIPVIALLFVVEWKEVKRNILFVYISIIACVVPYFLLAQINYEFPSLAGGAIGLLISIVVANFGIGLAKVENAETNILITTGQIFKALSPTLLLIAVLVVTRLPQLPFNAMIQDKTEWLSFSLGYLGDFTITKGLVLSLNHIFATTISDNYRLLYVPALIPFGIVSLLTFFIYRLTVKEVHEIAMRTIKQGIRPFWAMFGSLVMVKLMTMGGDSSMVKIIGTSFASVAGESWTYFSAYLGAIGSFFSGSNTVSNLTFGGVQFSTAELVGLNTSLILALQSVGGAMGNMICVNNIIAVSTIVNLQNQEGEILKKTTIPMLIYGVIAAIAATFIVPLFYSI</sequence>
<protein>
    <recommendedName>
        <fullName evidence="8">L-lactate permease</fullName>
    </recommendedName>
</protein>
<dbReference type="GO" id="GO:0005886">
    <property type="term" value="C:plasma membrane"/>
    <property type="evidence" value="ECO:0007669"/>
    <property type="project" value="UniProtKB-SubCell"/>
</dbReference>
<gene>
    <name evidence="9" type="ORF">EV692_0744</name>
</gene>
<reference evidence="9 10" key="1">
    <citation type="submission" date="2019-03" db="EMBL/GenBank/DDBJ databases">
        <title>Genomic Encyclopedia of Type Strains, Phase IV (KMG-IV): sequencing the most valuable type-strain genomes for metagenomic binning, comparative biology and taxonomic classification.</title>
        <authorList>
            <person name="Goeker M."/>
        </authorList>
    </citation>
    <scope>NUCLEOTIDE SEQUENCE [LARGE SCALE GENOMIC DNA]</scope>
    <source>
        <strain evidence="9 10">DSM 10053</strain>
    </source>
</reference>
<evidence type="ECO:0000256" key="4">
    <source>
        <dbReference type="ARBA" id="ARBA00022475"/>
    </source>
</evidence>
<feature type="transmembrane region" description="Helical" evidence="8">
    <location>
        <begin position="476"/>
        <end position="495"/>
    </location>
</feature>
<keyword evidence="7 8" id="KW-0472">Membrane</keyword>
<dbReference type="EMBL" id="SMGJ01000002">
    <property type="protein sequence ID" value="TCK70468.1"/>
    <property type="molecule type" value="Genomic_DNA"/>
</dbReference>
<dbReference type="GO" id="GO:0015295">
    <property type="term" value="F:solute:proton symporter activity"/>
    <property type="evidence" value="ECO:0007669"/>
    <property type="project" value="TreeGrafter"/>
</dbReference>
<comment type="function">
    <text evidence="8">Uptake of L-lactate across the membrane. Can also transport D-lactate and glycolate.</text>
</comment>
<keyword evidence="5 8" id="KW-0812">Transmembrane</keyword>
<feature type="transmembrane region" description="Helical" evidence="8">
    <location>
        <begin position="141"/>
        <end position="164"/>
    </location>
</feature>
<keyword evidence="6 8" id="KW-1133">Transmembrane helix</keyword>
<feature type="transmembrane region" description="Helical" evidence="8">
    <location>
        <begin position="56"/>
        <end position="79"/>
    </location>
</feature>
<dbReference type="PANTHER" id="PTHR30003:SF0">
    <property type="entry name" value="GLYCOLATE PERMEASE GLCA-RELATED"/>
    <property type="match status" value="1"/>
</dbReference>
<feature type="transmembrane region" description="Helical" evidence="8">
    <location>
        <begin position="184"/>
        <end position="205"/>
    </location>
</feature>
<dbReference type="Proteomes" id="UP000295496">
    <property type="component" value="Unassembled WGS sequence"/>
</dbReference>